<keyword evidence="2" id="KW-0808">Transferase</keyword>
<dbReference type="InterPro" id="IPR001173">
    <property type="entry name" value="Glyco_trans_2-like"/>
</dbReference>
<dbReference type="GO" id="GO:0016758">
    <property type="term" value="F:hexosyltransferase activity"/>
    <property type="evidence" value="ECO:0007669"/>
    <property type="project" value="UniProtKB-ARBA"/>
</dbReference>
<feature type="domain" description="Glycosyltransferase 2-like" evidence="1">
    <location>
        <begin position="8"/>
        <end position="123"/>
    </location>
</feature>
<dbReference type="Gene3D" id="3.90.550.10">
    <property type="entry name" value="Spore Coat Polysaccharide Biosynthesis Protein SpsA, Chain A"/>
    <property type="match status" value="1"/>
</dbReference>
<accession>A0A0H2ZPF7</accession>
<dbReference type="CDD" id="cd04196">
    <property type="entry name" value="GT_2_like_d"/>
    <property type="match status" value="1"/>
</dbReference>
<keyword evidence="2" id="KW-0328">Glycosyltransferase</keyword>
<protein>
    <submittedName>
        <fullName evidence="2">Glycosyl transferase, group 2 family protein</fullName>
        <ecNumber evidence="2">2.4.1.-</ecNumber>
    </submittedName>
</protein>
<gene>
    <name evidence="2" type="primary">cps2F</name>
    <name evidence="2" type="ordered locus">SPD_0321</name>
</gene>
<dbReference type="SUPFAM" id="SSF53448">
    <property type="entry name" value="Nucleotide-diphospho-sugar transferases"/>
    <property type="match status" value="1"/>
</dbReference>
<dbReference type="PaxDb" id="373153-SPD_0321"/>
<sequence length="314" mass="36166">MSNKQIAIMMATYNGAKYIGEQIDSILRQTYQDWKLFIHDDCSNDATFQILQQYQEKYPKKIKVITDSSVIGGSSEKNFAAIQKWVTNNHDFSYFMFADQDDFWFPNKIERSLYKMKESEKDDLPILVHTDLEVVDDNLNIINDSFFEYRALDVDVTELNRILIQNNITGCTMLWNRSLNNLLDLNSNAVAMHDWWISLVAASFGKIVCLKEPTIKYRQHGGNVVGATQVNTLGFIIKRLLGNSHVKETLKLSFEQAESFLKVYQNSLSNEETDIIREFISIPHKHKLARISTVIKGGYLKQSVVQVIGELMFI</sequence>
<dbReference type="eggNOG" id="COG0463">
    <property type="taxonomic scope" value="Bacteria"/>
</dbReference>
<dbReference type="PANTHER" id="PTHR22916">
    <property type="entry name" value="GLYCOSYLTRANSFERASE"/>
    <property type="match status" value="1"/>
</dbReference>
<evidence type="ECO:0000313" key="2">
    <source>
        <dbReference type="EMBL" id="ABJ54547.1"/>
    </source>
</evidence>
<evidence type="ECO:0000313" key="3">
    <source>
        <dbReference type="Proteomes" id="UP000001452"/>
    </source>
</evidence>
<dbReference type="EC" id="2.4.1.-" evidence="2"/>
<dbReference type="PANTHER" id="PTHR22916:SF3">
    <property type="entry name" value="UDP-GLCNAC:BETAGAL BETA-1,3-N-ACETYLGLUCOSAMINYLTRANSFERASE-LIKE PROTEIN 1"/>
    <property type="match status" value="1"/>
</dbReference>
<reference evidence="2 3" key="1">
    <citation type="journal article" date="2007" name="J. Bacteriol.">
        <title>Genome sequence of Avery's virulent serotype 2 strain D39 of Streptococcus pneumoniae and comparison with that of unencapsulated laboratory strain R6.</title>
        <authorList>
            <person name="Lanie J.A."/>
            <person name="Ng W.L."/>
            <person name="Kazmierczak K.M."/>
            <person name="Andrzejewski T.M."/>
            <person name="Davidsen T.M."/>
            <person name="Wayne K.J."/>
            <person name="Tettelin H."/>
            <person name="Glass J.I."/>
            <person name="Winkler M.E."/>
        </authorList>
    </citation>
    <scope>NUCLEOTIDE SEQUENCE [LARGE SCALE GENOMIC DNA]</scope>
    <source>
        <strain evidence="3">D39 / NCTC 7466</strain>
    </source>
</reference>
<name>A0A0H2ZPF7_STRP2</name>
<dbReference type="Proteomes" id="UP000001452">
    <property type="component" value="Chromosome"/>
</dbReference>
<dbReference type="KEGG" id="spd:SPD_0321"/>
<keyword evidence="3" id="KW-1185">Reference proteome</keyword>
<proteinExistence type="predicted"/>
<evidence type="ECO:0000259" key="1">
    <source>
        <dbReference type="Pfam" id="PF00535"/>
    </source>
</evidence>
<dbReference type="HOGENOM" id="CLU_025996_2_1_9"/>
<dbReference type="EMBL" id="CP000410">
    <property type="protein sequence ID" value="ABJ54547.1"/>
    <property type="molecule type" value="Genomic_DNA"/>
</dbReference>
<dbReference type="AlphaFoldDB" id="A0A0H2ZPF7"/>
<dbReference type="RefSeq" id="WP_000066762.1">
    <property type="nucleotide sequence ID" value="NC_008533.2"/>
</dbReference>
<dbReference type="InterPro" id="IPR029044">
    <property type="entry name" value="Nucleotide-diphossugar_trans"/>
</dbReference>
<organism evidence="2 3">
    <name type="scientific">Streptococcus pneumoniae serotype 2 (strain D39 / NCTC 7466)</name>
    <dbReference type="NCBI Taxonomy" id="373153"/>
    <lineage>
        <taxon>Bacteria</taxon>
        <taxon>Bacillati</taxon>
        <taxon>Bacillota</taxon>
        <taxon>Bacilli</taxon>
        <taxon>Lactobacillales</taxon>
        <taxon>Streptococcaceae</taxon>
        <taxon>Streptococcus</taxon>
    </lineage>
</organism>
<dbReference type="Pfam" id="PF00535">
    <property type="entry name" value="Glycos_transf_2"/>
    <property type="match status" value="1"/>
</dbReference>